<dbReference type="AlphaFoldDB" id="A0A124GMW2"/>
<reference evidence="1" key="1">
    <citation type="journal article" date="2015" name="Genome Biol. Evol.">
        <title>Organellar Genomes of White Spruce (Picea glauca): Assembly and Annotation.</title>
        <authorList>
            <person name="Jackman S.D."/>
            <person name="Warren R.L."/>
            <person name="Gibb E.A."/>
            <person name="Vandervalk B.P."/>
            <person name="Mohamadi H."/>
            <person name="Chu J."/>
            <person name="Raymond A."/>
            <person name="Pleasance S."/>
            <person name="Coope R."/>
            <person name="Wildung M.R."/>
            <person name="Ritland C.E."/>
            <person name="Bousquet J."/>
            <person name="Jones S.J."/>
            <person name="Bohlmann J."/>
            <person name="Birol I."/>
        </authorList>
    </citation>
    <scope>NUCLEOTIDE SEQUENCE [LARGE SCALE GENOMIC DNA]</scope>
    <source>
        <tissue evidence="1">Flushing bud</tissue>
    </source>
</reference>
<organism evidence="1">
    <name type="scientific">Picea glauca</name>
    <name type="common">White spruce</name>
    <name type="synonym">Pinus glauca</name>
    <dbReference type="NCBI Taxonomy" id="3330"/>
    <lineage>
        <taxon>Eukaryota</taxon>
        <taxon>Viridiplantae</taxon>
        <taxon>Streptophyta</taxon>
        <taxon>Embryophyta</taxon>
        <taxon>Tracheophyta</taxon>
        <taxon>Spermatophyta</taxon>
        <taxon>Pinopsida</taxon>
        <taxon>Pinidae</taxon>
        <taxon>Conifers I</taxon>
        <taxon>Pinales</taxon>
        <taxon>Pinaceae</taxon>
        <taxon>Picea</taxon>
    </lineage>
</organism>
<name>A0A124GMW2_PICGL</name>
<dbReference type="EMBL" id="LKAM01000009">
    <property type="protein sequence ID" value="KUM46908.1"/>
    <property type="molecule type" value="Genomic_DNA"/>
</dbReference>
<proteinExistence type="predicted"/>
<geneLocation type="mitochondrion" evidence="1"/>
<keyword evidence="1" id="KW-0496">Mitochondrion</keyword>
<accession>A0A124GMW2</accession>
<comment type="caution">
    <text evidence="1">The sequence shown here is derived from an EMBL/GenBank/DDBJ whole genome shotgun (WGS) entry which is preliminary data.</text>
</comment>
<evidence type="ECO:0000313" key="1">
    <source>
        <dbReference type="EMBL" id="KUM46908.1"/>
    </source>
</evidence>
<gene>
    <name evidence="1" type="ORF">ABT39_MTgene6363</name>
</gene>
<sequence>MIYFLIEGIIEGRVCFLRHQANYHIISANLKKVRERRTKWECLILAPYMPGPQTLICQSYQQNSSP</sequence>
<protein>
    <submittedName>
        <fullName evidence="1">Uncharacterized protein</fullName>
    </submittedName>
</protein>